<accession>A0A0C2XTV1</accession>
<dbReference type="Proteomes" id="UP000053424">
    <property type="component" value="Unassembled WGS sequence"/>
</dbReference>
<reference evidence="2" key="2">
    <citation type="submission" date="2015-01" db="EMBL/GenBank/DDBJ databases">
        <title>Evolutionary Origins and Diversification of the Mycorrhizal Mutualists.</title>
        <authorList>
            <consortium name="DOE Joint Genome Institute"/>
            <consortium name="Mycorrhizal Genomics Consortium"/>
            <person name="Kohler A."/>
            <person name="Kuo A."/>
            <person name="Nagy L.G."/>
            <person name="Floudas D."/>
            <person name="Copeland A."/>
            <person name="Barry K.W."/>
            <person name="Cichocki N."/>
            <person name="Veneault-Fourrey C."/>
            <person name="LaButti K."/>
            <person name="Lindquist E.A."/>
            <person name="Lipzen A."/>
            <person name="Lundell T."/>
            <person name="Morin E."/>
            <person name="Murat C."/>
            <person name="Riley R."/>
            <person name="Ohm R."/>
            <person name="Sun H."/>
            <person name="Tunlid A."/>
            <person name="Henrissat B."/>
            <person name="Grigoriev I.V."/>
            <person name="Hibbett D.S."/>
            <person name="Martin F."/>
        </authorList>
    </citation>
    <scope>NUCLEOTIDE SEQUENCE [LARGE SCALE GENOMIC DNA]</scope>
    <source>
        <strain evidence="2">h7</strain>
    </source>
</reference>
<dbReference type="HOGENOM" id="CLU_2441103_0_0_1"/>
<protein>
    <submittedName>
        <fullName evidence="1">Uncharacterized protein</fullName>
    </submittedName>
</protein>
<reference evidence="1 2" key="1">
    <citation type="submission" date="2014-04" db="EMBL/GenBank/DDBJ databases">
        <authorList>
            <consortium name="DOE Joint Genome Institute"/>
            <person name="Kuo A."/>
            <person name="Gay G."/>
            <person name="Dore J."/>
            <person name="Kohler A."/>
            <person name="Nagy L.G."/>
            <person name="Floudas D."/>
            <person name="Copeland A."/>
            <person name="Barry K.W."/>
            <person name="Cichocki N."/>
            <person name="Veneault-Fourrey C."/>
            <person name="LaButti K."/>
            <person name="Lindquist E.A."/>
            <person name="Lipzen A."/>
            <person name="Lundell T."/>
            <person name="Morin E."/>
            <person name="Murat C."/>
            <person name="Sun H."/>
            <person name="Tunlid A."/>
            <person name="Henrissat B."/>
            <person name="Grigoriev I.V."/>
            <person name="Hibbett D.S."/>
            <person name="Martin F."/>
            <person name="Nordberg H.P."/>
            <person name="Cantor M.N."/>
            <person name="Hua S.X."/>
        </authorList>
    </citation>
    <scope>NUCLEOTIDE SEQUENCE [LARGE SCALE GENOMIC DNA]</scope>
    <source>
        <strain evidence="2">h7</strain>
    </source>
</reference>
<proteinExistence type="predicted"/>
<gene>
    <name evidence="1" type="ORF">M413DRAFT_445807</name>
</gene>
<evidence type="ECO:0000313" key="1">
    <source>
        <dbReference type="EMBL" id="KIM41078.1"/>
    </source>
</evidence>
<keyword evidence="2" id="KW-1185">Reference proteome</keyword>
<organism evidence="1 2">
    <name type="scientific">Hebeloma cylindrosporum</name>
    <dbReference type="NCBI Taxonomy" id="76867"/>
    <lineage>
        <taxon>Eukaryota</taxon>
        <taxon>Fungi</taxon>
        <taxon>Dikarya</taxon>
        <taxon>Basidiomycota</taxon>
        <taxon>Agaricomycotina</taxon>
        <taxon>Agaricomycetes</taxon>
        <taxon>Agaricomycetidae</taxon>
        <taxon>Agaricales</taxon>
        <taxon>Agaricineae</taxon>
        <taxon>Hymenogastraceae</taxon>
        <taxon>Hebeloma</taxon>
    </lineage>
</organism>
<dbReference type="EMBL" id="KN831781">
    <property type="protein sequence ID" value="KIM41078.1"/>
    <property type="molecule type" value="Genomic_DNA"/>
</dbReference>
<name>A0A0C2XTV1_HEBCY</name>
<sequence>MLFPVRLWKFLRNLSSSSFAVSVKSRLALPPIHFPAPNPLTSRLLNSISSIVTWCSSNLVSQRRDYFALTESTRFSSSFPNPDNMGNFSR</sequence>
<dbReference type="AlphaFoldDB" id="A0A0C2XTV1"/>
<evidence type="ECO:0000313" key="2">
    <source>
        <dbReference type="Proteomes" id="UP000053424"/>
    </source>
</evidence>